<evidence type="ECO:0000256" key="5">
    <source>
        <dbReference type="SAM" id="MobiDB-lite"/>
    </source>
</evidence>
<evidence type="ECO:0000313" key="10">
    <source>
        <dbReference type="Proteomes" id="UP001054902"/>
    </source>
</evidence>
<dbReference type="PROSITE" id="PS00916">
    <property type="entry name" value="PI3_4_KINASE_2"/>
    <property type="match status" value="1"/>
</dbReference>
<feature type="compositionally biased region" description="Low complexity" evidence="5">
    <location>
        <begin position="793"/>
        <end position="806"/>
    </location>
</feature>
<dbReference type="PANTHER" id="PTHR10048:SF22">
    <property type="entry name" value="PHOSPHATIDYLINOSITOL 4-KINASE BETA"/>
    <property type="match status" value="1"/>
</dbReference>
<evidence type="ECO:0000259" key="8">
    <source>
        <dbReference type="PROSITE" id="PS51545"/>
    </source>
</evidence>
<dbReference type="InterPro" id="IPR036940">
    <property type="entry name" value="PI3/4_kinase_cat_sf"/>
</dbReference>
<dbReference type="InterPro" id="IPR001263">
    <property type="entry name" value="PI3K_accessory_dom"/>
</dbReference>
<comment type="catalytic activity">
    <reaction evidence="1">
        <text>a 1,2-diacyl-sn-glycero-3-phospho-(1D-myo-inositol) + ATP = a 1,2-diacyl-sn-glycero-3-phospho-(1D-myo-inositol 4-phosphate) + ADP + H(+)</text>
        <dbReference type="Rhea" id="RHEA:19877"/>
        <dbReference type="ChEBI" id="CHEBI:15378"/>
        <dbReference type="ChEBI" id="CHEBI:30616"/>
        <dbReference type="ChEBI" id="CHEBI:57880"/>
        <dbReference type="ChEBI" id="CHEBI:58178"/>
        <dbReference type="ChEBI" id="CHEBI:456216"/>
        <dbReference type="EC" id="2.7.1.67"/>
    </reaction>
</comment>
<keyword evidence="6" id="KW-1133">Transmembrane helix</keyword>
<dbReference type="GO" id="GO:0005737">
    <property type="term" value="C:cytoplasm"/>
    <property type="evidence" value="ECO:0007669"/>
    <property type="project" value="TreeGrafter"/>
</dbReference>
<feature type="region of interest" description="Disordered" evidence="5">
    <location>
        <begin position="216"/>
        <end position="243"/>
    </location>
</feature>
<keyword evidence="10" id="KW-1185">Reference proteome</keyword>
<dbReference type="GO" id="GO:0048015">
    <property type="term" value="P:phosphatidylinositol-mediated signaling"/>
    <property type="evidence" value="ECO:0007669"/>
    <property type="project" value="TreeGrafter"/>
</dbReference>
<keyword evidence="3" id="KW-0808">Transferase</keyword>
<dbReference type="EMBL" id="BLLK01000062">
    <property type="protein sequence ID" value="GFH58319.1"/>
    <property type="molecule type" value="Genomic_DNA"/>
</dbReference>
<dbReference type="InterPro" id="IPR000403">
    <property type="entry name" value="PI3/4_kinase_cat_dom"/>
</dbReference>
<dbReference type="SMART" id="SM00146">
    <property type="entry name" value="PI3Kc"/>
    <property type="match status" value="1"/>
</dbReference>
<dbReference type="FunFam" id="1.10.1070.11:FF:000016">
    <property type="entry name" value="PIK1p Phosphatidylinositol 4-kinase"/>
    <property type="match status" value="1"/>
</dbReference>
<proteinExistence type="predicted"/>
<feature type="transmembrane region" description="Helical" evidence="6">
    <location>
        <begin position="69"/>
        <end position="93"/>
    </location>
</feature>
<evidence type="ECO:0000256" key="6">
    <source>
        <dbReference type="SAM" id="Phobius"/>
    </source>
</evidence>
<dbReference type="Proteomes" id="UP001054902">
    <property type="component" value="Unassembled WGS sequence"/>
</dbReference>
<evidence type="ECO:0000256" key="4">
    <source>
        <dbReference type="ARBA" id="ARBA00022777"/>
    </source>
</evidence>
<feature type="region of interest" description="Disordered" evidence="5">
    <location>
        <begin position="274"/>
        <end position="295"/>
    </location>
</feature>
<evidence type="ECO:0000259" key="7">
    <source>
        <dbReference type="PROSITE" id="PS50290"/>
    </source>
</evidence>
<dbReference type="EC" id="2.7.1.67" evidence="2"/>
<gene>
    <name evidence="9" type="ORF">CTEN210_14795</name>
</gene>
<dbReference type="PANTHER" id="PTHR10048">
    <property type="entry name" value="PHOSPHATIDYLINOSITOL KINASE"/>
    <property type="match status" value="1"/>
</dbReference>
<dbReference type="PROSITE" id="PS50290">
    <property type="entry name" value="PI3_4_KINASE_3"/>
    <property type="match status" value="1"/>
</dbReference>
<evidence type="ECO:0000256" key="2">
    <source>
        <dbReference type="ARBA" id="ARBA00012169"/>
    </source>
</evidence>
<keyword evidence="6" id="KW-0812">Transmembrane</keyword>
<feature type="transmembrane region" description="Helical" evidence="6">
    <location>
        <begin position="146"/>
        <end position="166"/>
    </location>
</feature>
<dbReference type="InterPro" id="IPR015433">
    <property type="entry name" value="PI3/4_kinase"/>
</dbReference>
<dbReference type="GO" id="GO:0016020">
    <property type="term" value="C:membrane"/>
    <property type="evidence" value="ECO:0007669"/>
    <property type="project" value="TreeGrafter"/>
</dbReference>
<dbReference type="Gene3D" id="3.30.1010.10">
    <property type="entry name" value="Phosphatidylinositol 3-kinase Catalytic Subunit, Chain A, domain 4"/>
    <property type="match status" value="1"/>
</dbReference>
<feature type="region of interest" description="Disordered" evidence="5">
    <location>
        <begin position="779"/>
        <end position="868"/>
    </location>
</feature>
<evidence type="ECO:0000256" key="3">
    <source>
        <dbReference type="ARBA" id="ARBA00022679"/>
    </source>
</evidence>
<dbReference type="SUPFAM" id="SSF56112">
    <property type="entry name" value="Protein kinase-like (PK-like)"/>
    <property type="match status" value="1"/>
</dbReference>
<evidence type="ECO:0000256" key="1">
    <source>
        <dbReference type="ARBA" id="ARBA00001686"/>
    </source>
</evidence>
<dbReference type="CDD" id="cd05168">
    <property type="entry name" value="PI4Kc_III_beta"/>
    <property type="match status" value="1"/>
</dbReference>
<dbReference type="PROSITE" id="PS00915">
    <property type="entry name" value="PI3_4_KINASE_1"/>
    <property type="match status" value="1"/>
</dbReference>
<dbReference type="Pfam" id="PF00454">
    <property type="entry name" value="PI3_PI4_kinase"/>
    <property type="match status" value="1"/>
</dbReference>
<dbReference type="InterPro" id="IPR018936">
    <property type="entry name" value="PI3/4_kinase_CS"/>
</dbReference>
<dbReference type="PROSITE" id="PS51545">
    <property type="entry name" value="PIK_HELICAL"/>
    <property type="match status" value="1"/>
</dbReference>
<feature type="compositionally biased region" description="Low complexity" evidence="5">
    <location>
        <begin position="859"/>
        <end position="868"/>
    </location>
</feature>
<dbReference type="AlphaFoldDB" id="A0AAD3D956"/>
<reference evidence="9 10" key="1">
    <citation type="journal article" date="2021" name="Sci. Rep.">
        <title>The genome of the diatom Chaetoceros tenuissimus carries an ancient integrated fragment of an extant virus.</title>
        <authorList>
            <person name="Hongo Y."/>
            <person name="Kimura K."/>
            <person name="Takaki Y."/>
            <person name="Yoshida Y."/>
            <person name="Baba S."/>
            <person name="Kobayashi G."/>
            <person name="Nagasaki K."/>
            <person name="Hano T."/>
            <person name="Tomaru Y."/>
        </authorList>
    </citation>
    <scope>NUCLEOTIDE SEQUENCE [LARGE SCALE GENOMIC DNA]</scope>
    <source>
        <strain evidence="9 10">NIES-3715</strain>
    </source>
</reference>
<sequence length="1162" mass="132729">MFLLPALGSFAADALVVFVHSKYNDLLEPEGLWSIQNTSYLPPLSIIRLLLLLPLNYHVYSGTRLRFPYLYGFLHTISAIAVLCHFFAFSILASENFSNFYVPTFPKSENEVKASLDGGEDANYGNDKLDEILEQKVSDEIKEYDIIWILLTLSLVSIGLHVMILLHVRSSAPTSNDIKRQLQESNEASHDKSKRLGYWIYSQYRKRDRERNATDGISIASDSESDLESGLSEASSIDGNERGPLFAREYENSDSENDGEMDAFITHDMFDDGDRGDIFRPTPRRRRNRARTSSSGIRNSLSGLIGIHECFSTGYDDFMGEIRGRFKEARRTWSSRLDAFTNRMRQNEDGSTNTNANNLLIKFKQNTPFRALLQMYAHEEIFMNHRLDMAFPKGDSMELSFYAPQLLCFLLHNAFWLTGKLEKWILDRCKTDVHFAHRCFWFLRAWCLQGGIFIEEQDLHDSPVKRSDSLPSSAEFMGLSINGQERSHSEPDFTNVKNLIKAPSTKDLEKSNGIKFSPEERDALETLLRKIIAHGELAARELEFGLQKNDLKHIDAGQRESSPLGSSFIPVDPSQEYPTIGHINAMNETGGHGFLPHSKSSLRLDHQGQPVRSYFFRGTDFLDSLINIADDLLLQPNSNRTTELRKRLKELEFSMLPSNSIYVPVNGYLHRVWRILSSESIALSTKERVPCIIYLEVIDHSRGTTNAGDDVLRNWYTAKRQPQRLNTLFSKVEKRARLGLKKLKDEFEENQEKIFNRMNGSLTRSMDEEVIVDSLLESDNPHNVDVHSPGRYESPSSSLHEMSPSSDRSSPTAKLGQWLSPSPGKKLDRRDSPSEYGATELPSLTSTLDGESSDIETNSSGDSSSRRSPLVVFKEDWAQKEQRLRLKSAQGKNPNWRLLPILIKSNDDLRQEQLASQLIKCMATILANGRVPVWLYPYDIVALSFRGGIMEAIPDTISIDSLRKNHPHFTNMKHFFEEHFGKPGSDSYENAKANFVESLAAYSMICFLLQIKDRHNGNILLDNKGHIIHIDFGFYFLSSPGKNSGFESAPFKLTSEFIEVMDGVNSHTFNKFRELCYKTFIELRRNCFQITLLVQMLAEGNEDLDCFRGRPHDAIEEMQQRFRLDLNDRACQEYVNTLIDNSVGNWTTTCYDRYQRWFTGVM</sequence>
<evidence type="ECO:0000313" key="9">
    <source>
        <dbReference type="EMBL" id="GFH58319.1"/>
    </source>
</evidence>
<keyword evidence="4" id="KW-0418">Kinase</keyword>
<protein>
    <recommendedName>
        <fullName evidence="2">1-phosphatidylinositol 4-kinase</fullName>
        <ecNumber evidence="2">2.7.1.67</ecNumber>
    </recommendedName>
</protein>
<comment type="caution">
    <text evidence="9">The sequence shown here is derived from an EMBL/GenBank/DDBJ whole genome shotgun (WGS) entry which is preliminary data.</text>
</comment>
<organism evidence="9 10">
    <name type="scientific">Chaetoceros tenuissimus</name>
    <dbReference type="NCBI Taxonomy" id="426638"/>
    <lineage>
        <taxon>Eukaryota</taxon>
        <taxon>Sar</taxon>
        <taxon>Stramenopiles</taxon>
        <taxon>Ochrophyta</taxon>
        <taxon>Bacillariophyta</taxon>
        <taxon>Coscinodiscophyceae</taxon>
        <taxon>Chaetocerotophycidae</taxon>
        <taxon>Chaetocerotales</taxon>
        <taxon>Chaetocerotaceae</taxon>
        <taxon>Chaetoceros</taxon>
    </lineage>
</organism>
<accession>A0AAD3D956</accession>
<keyword evidence="6" id="KW-0472">Membrane</keyword>
<dbReference type="GO" id="GO:0046854">
    <property type="term" value="P:phosphatidylinositol phosphate biosynthetic process"/>
    <property type="evidence" value="ECO:0007669"/>
    <property type="project" value="InterPro"/>
</dbReference>
<feature type="compositionally biased region" description="Basic and acidic residues" evidence="5">
    <location>
        <begin position="779"/>
        <end position="790"/>
    </location>
</feature>
<feature type="compositionally biased region" description="Polar residues" evidence="5">
    <location>
        <begin position="842"/>
        <end position="858"/>
    </location>
</feature>
<dbReference type="GO" id="GO:0004430">
    <property type="term" value="F:1-phosphatidylinositol 4-kinase activity"/>
    <property type="evidence" value="ECO:0007669"/>
    <property type="project" value="UniProtKB-EC"/>
</dbReference>
<feature type="domain" description="PIK helical" evidence="8">
    <location>
        <begin position="287"/>
        <end position="466"/>
    </location>
</feature>
<dbReference type="InterPro" id="IPR057754">
    <property type="entry name" value="PI4-kinase_beta/PIK1_cat"/>
</dbReference>
<dbReference type="Gene3D" id="1.10.1070.11">
    <property type="entry name" value="Phosphatidylinositol 3-/4-kinase, catalytic domain"/>
    <property type="match status" value="1"/>
</dbReference>
<name>A0AAD3D956_9STRA</name>
<feature type="domain" description="PI3K/PI4K catalytic" evidence="7">
    <location>
        <begin position="875"/>
        <end position="1147"/>
    </location>
</feature>
<dbReference type="InterPro" id="IPR011009">
    <property type="entry name" value="Kinase-like_dom_sf"/>
</dbReference>